<accession>A6GGE4</accession>
<keyword evidence="4" id="KW-1185">Reference proteome</keyword>
<dbReference type="STRING" id="391625.PPSIR1_38966"/>
<organism evidence="3 4">
    <name type="scientific">Plesiocystis pacifica SIR-1</name>
    <dbReference type="NCBI Taxonomy" id="391625"/>
    <lineage>
        <taxon>Bacteria</taxon>
        <taxon>Pseudomonadati</taxon>
        <taxon>Myxococcota</taxon>
        <taxon>Polyangia</taxon>
        <taxon>Nannocystales</taxon>
        <taxon>Nannocystaceae</taxon>
        <taxon>Plesiocystis</taxon>
    </lineage>
</organism>
<dbReference type="AlphaFoldDB" id="A6GGE4"/>
<dbReference type="EMBL" id="ABCS01000105">
    <property type="protein sequence ID" value="EDM75065.1"/>
    <property type="molecule type" value="Genomic_DNA"/>
</dbReference>
<comment type="caution">
    <text evidence="3">The sequence shown here is derived from an EMBL/GenBank/DDBJ whole genome shotgun (WGS) entry which is preliminary data.</text>
</comment>
<evidence type="ECO:0000313" key="3">
    <source>
        <dbReference type="EMBL" id="EDM75065.1"/>
    </source>
</evidence>
<dbReference type="eggNOG" id="COG2006">
    <property type="taxonomic scope" value="Bacteria"/>
</dbReference>
<dbReference type="OrthoDB" id="9807879at2"/>
<protein>
    <submittedName>
        <fullName evidence="3">Iron-sulfur cluster-binding protein</fullName>
    </submittedName>
</protein>
<proteinExistence type="predicted"/>
<dbReference type="Pfam" id="PF04015">
    <property type="entry name" value="DUF362"/>
    <property type="match status" value="1"/>
</dbReference>
<evidence type="ECO:0000259" key="2">
    <source>
        <dbReference type="Pfam" id="PF04015"/>
    </source>
</evidence>
<sequence length="521" mass="58377">MVERPTVILRDCKVYDPQRIRRIVREGLERLDLRPYGQTLIKPNVVMSGPRFPHAYTRPEFTEGVALAMRDREDGRMAALRIGERCGITIPTRFAFREAGYPRMAKRVGAELVHFEEVPQVEVPLYHQGRLRDSLFTPRTVAEADFFVNCPKFKAHPWTTVTFSLKAYIGIQDDRHRLIDHDHSLNEKVADLQYIIQPKFIAIDAITAGEGRMLTPRPYELGLVIMGDNQVAVDSVCCQIIGLDPMSVDHIRMAHERGFGPTALDQIQVEGDVSLAEARVRAANFEVGLIRVEDYFAGTNIRAYGGRPPGPSRAEGGHDYCWGGCPGALEEAIEILRLYDENASENVPVTHVVFGKWDEPLDVKAGEKVLFMGDCAEYRGPVGDRLIERESLYRDRSELSPLAAKHDDLVAKALHVRRKFRRLRNADVIDMPGCPVSVAEQVLSLVELGRLPNPYLDPQLVVPFVSTYLSWRTRSVLQRLVGQRYNLPGPTLRGASRPAQNLPPAGADLSLEARSSDALGE</sequence>
<reference evidence="3 4" key="1">
    <citation type="submission" date="2007-06" db="EMBL/GenBank/DDBJ databases">
        <authorList>
            <person name="Shimkets L."/>
            <person name="Ferriera S."/>
            <person name="Johnson J."/>
            <person name="Kravitz S."/>
            <person name="Beeson K."/>
            <person name="Sutton G."/>
            <person name="Rogers Y.-H."/>
            <person name="Friedman R."/>
            <person name="Frazier M."/>
            <person name="Venter J.C."/>
        </authorList>
    </citation>
    <scope>NUCLEOTIDE SEQUENCE [LARGE SCALE GENOMIC DNA]</scope>
    <source>
        <strain evidence="3 4">SIR-1</strain>
    </source>
</reference>
<evidence type="ECO:0000256" key="1">
    <source>
        <dbReference type="SAM" id="MobiDB-lite"/>
    </source>
</evidence>
<evidence type="ECO:0000313" key="4">
    <source>
        <dbReference type="Proteomes" id="UP000005801"/>
    </source>
</evidence>
<dbReference type="RefSeq" id="WP_006975784.1">
    <property type="nucleotide sequence ID" value="NZ_ABCS01000105.1"/>
</dbReference>
<feature type="region of interest" description="Disordered" evidence="1">
    <location>
        <begin position="489"/>
        <end position="521"/>
    </location>
</feature>
<dbReference type="InterPro" id="IPR007160">
    <property type="entry name" value="DUF362"/>
</dbReference>
<dbReference type="Proteomes" id="UP000005801">
    <property type="component" value="Unassembled WGS sequence"/>
</dbReference>
<name>A6GGE4_9BACT</name>
<gene>
    <name evidence="3" type="ORF">PPSIR1_38966</name>
</gene>
<feature type="domain" description="DUF362" evidence="2">
    <location>
        <begin position="40"/>
        <end position="239"/>
    </location>
</feature>